<comment type="similarity">
    <text evidence="1">Belongs to the peptidase M20A family.</text>
</comment>
<dbReference type="GO" id="GO:0046872">
    <property type="term" value="F:metal ion binding"/>
    <property type="evidence" value="ECO:0007669"/>
    <property type="project" value="UniProtKB-KW"/>
</dbReference>
<dbReference type="FunFam" id="1.10.150.900:FF:000003">
    <property type="entry name" value="N-fatty-acyl-amino acid synthase/hydrolase PM20D1"/>
    <property type="match status" value="1"/>
</dbReference>
<reference evidence="10 11" key="1">
    <citation type="journal article" date="2019" name="Sci. Rep.">
        <title>Comparative genomics of chytrid fungi reveal insights into the obligate biotrophic and pathogenic lifestyle of Synchytrium endobioticum.</title>
        <authorList>
            <person name="van de Vossenberg B.T.L.H."/>
            <person name="Warris S."/>
            <person name="Nguyen H.D.T."/>
            <person name="van Gent-Pelzer M.P.E."/>
            <person name="Joly D.L."/>
            <person name="van de Geest H.C."/>
            <person name="Bonants P.J.M."/>
            <person name="Smith D.S."/>
            <person name="Levesque C.A."/>
            <person name="van der Lee T.A.J."/>
        </authorList>
    </citation>
    <scope>NUCLEOTIDE SEQUENCE [LARGE SCALE GENOMIC DNA]</scope>
    <source>
        <strain evidence="10 11">CBS 675.73</strain>
    </source>
</reference>
<dbReference type="SUPFAM" id="SSF53187">
    <property type="entry name" value="Zn-dependent exopeptidases"/>
    <property type="match status" value="1"/>
</dbReference>
<dbReference type="Gene3D" id="3.40.630.10">
    <property type="entry name" value="Zn peptidases"/>
    <property type="match status" value="1"/>
</dbReference>
<evidence type="ECO:0000256" key="5">
    <source>
        <dbReference type="ARBA" id="ARBA00022833"/>
    </source>
</evidence>
<dbReference type="AlphaFoldDB" id="A0A507EK47"/>
<feature type="binding site" evidence="7">
    <location>
        <position position="189"/>
    </location>
    <ligand>
        <name>Zn(2+)</name>
        <dbReference type="ChEBI" id="CHEBI:29105"/>
        <label>2</label>
    </ligand>
</feature>
<feature type="binding site" evidence="7">
    <location>
        <position position="567"/>
    </location>
    <ligand>
        <name>Zn(2+)</name>
        <dbReference type="ChEBI" id="CHEBI:29105"/>
        <label>1</label>
    </ligand>
</feature>
<evidence type="ECO:0000256" key="7">
    <source>
        <dbReference type="PIRSR" id="PIRSR037217-2"/>
    </source>
</evidence>
<dbReference type="InterPro" id="IPR002933">
    <property type="entry name" value="Peptidase_M20"/>
</dbReference>
<dbReference type="InterPro" id="IPR017141">
    <property type="entry name" value="Pept_M20_carboxypep"/>
</dbReference>
<feature type="domain" description="Peptidase M20 dimerisation" evidence="9">
    <location>
        <begin position="308"/>
        <end position="459"/>
    </location>
</feature>
<feature type="active site" evidence="6">
    <location>
        <position position="191"/>
    </location>
</feature>
<evidence type="ECO:0000256" key="3">
    <source>
        <dbReference type="ARBA" id="ARBA00022723"/>
    </source>
</evidence>
<dbReference type="Proteomes" id="UP000320333">
    <property type="component" value="Unassembled WGS sequence"/>
</dbReference>
<dbReference type="InterPro" id="IPR047177">
    <property type="entry name" value="Pept_M20A"/>
</dbReference>
<evidence type="ECO:0000313" key="11">
    <source>
        <dbReference type="Proteomes" id="UP000320333"/>
    </source>
</evidence>
<evidence type="ECO:0000256" key="8">
    <source>
        <dbReference type="SAM" id="MobiDB-lite"/>
    </source>
</evidence>
<feature type="binding site" evidence="7">
    <location>
        <position position="290"/>
    </location>
    <ligand>
        <name>Zn(2+)</name>
        <dbReference type="ChEBI" id="CHEBI:29105"/>
        <label>2</label>
    </ligand>
</feature>
<sequence length="595" mass="64655">MSSKQSPSKIEMGQEQPQPTMKQSGPRPLSRLLLAAGAALVLVAGLHSCSHNSRGHPEQHHPHHKTSNYAHSDRLQPMCPQLPALTPSDRLQPLLDSIEQAPGYTDAVLERLSNAVKIQTVSYDNMTNVPPTPGNDPAHAPFLAFHAHLRTAFPLVHARMDLRVINEYSLLYTWKGSDEAAAPMVLMAHIDVVPVLPETVNQWTHEPFSGLIDKKNGLVWGRGSSDTKSTLLGTLEAAERLLGAGFTPKSDVYFAFGHDEEISGYQGARKIAEYMVKELGLTGKIGLLIDEGTSFDEFEGVPMANVAVAEKGYVDVSVTVETKGGHSSVPPKHTGIGLTALLVSALEAHPYPVSIPDSNPILGLVHCYAEHSPKPKKFFKWAVNHLPESRSKLAEKVASISPTFEALLGTTQATDIIFGGLKVNALPEKVTTVINHRIAVDSSLAEVQAHLTSILKPVAIKNGLDFVIHDFISENVGILLSPDSLGTVTVRTNSGVGLEPSPMSPSVGSGERAWNVLEGSIRHVYEAAYDNLIVTPSMMAGNTDTRHYWNLTKNIYRFGPGRGANVHTVNEYVSIDGYLDAIKFYEALIRNWNSE</sequence>
<name>A0A507EK47_9FUNG</name>
<dbReference type="Pfam" id="PF07687">
    <property type="entry name" value="M20_dimer"/>
    <property type="match status" value="1"/>
</dbReference>
<accession>A0A507EK47</accession>
<dbReference type="PIRSF" id="PIRSF037217">
    <property type="entry name" value="Carboxypeptidase_S"/>
    <property type="match status" value="1"/>
</dbReference>
<dbReference type="InterPro" id="IPR001261">
    <property type="entry name" value="ArgE/DapE_CS"/>
</dbReference>
<dbReference type="Pfam" id="PF01546">
    <property type="entry name" value="Peptidase_M20"/>
    <property type="match status" value="1"/>
</dbReference>
<keyword evidence="4" id="KW-0378">Hydrolase</keyword>
<dbReference type="EMBL" id="QEAP01000560">
    <property type="protein sequence ID" value="TPX64171.1"/>
    <property type="molecule type" value="Genomic_DNA"/>
</dbReference>
<evidence type="ECO:0000256" key="6">
    <source>
        <dbReference type="PIRSR" id="PIRSR037217-1"/>
    </source>
</evidence>
<gene>
    <name evidence="10" type="ORF">CcCBS67573_g08478</name>
</gene>
<dbReference type="OrthoDB" id="3064516at2759"/>
<evidence type="ECO:0000259" key="9">
    <source>
        <dbReference type="Pfam" id="PF07687"/>
    </source>
</evidence>
<proteinExistence type="inferred from homology"/>
<dbReference type="Gene3D" id="1.10.150.900">
    <property type="match status" value="1"/>
</dbReference>
<dbReference type="CDD" id="cd05674">
    <property type="entry name" value="M20_yscS"/>
    <property type="match status" value="1"/>
</dbReference>
<feature type="active site" description="Proton acceptor" evidence="6">
    <location>
        <position position="260"/>
    </location>
</feature>
<protein>
    <recommendedName>
        <fullName evidence="9">Peptidase M20 dimerisation domain-containing protein</fullName>
    </recommendedName>
</protein>
<dbReference type="InterPro" id="IPR011650">
    <property type="entry name" value="Peptidase_M20_dimer"/>
</dbReference>
<keyword evidence="3 7" id="KW-0479">Metal-binding</keyword>
<dbReference type="GO" id="GO:0000328">
    <property type="term" value="C:fungal-type vacuole lumen"/>
    <property type="evidence" value="ECO:0007669"/>
    <property type="project" value="TreeGrafter"/>
</dbReference>
<dbReference type="PANTHER" id="PTHR45962">
    <property type="entry name" value="N-FATTY-ACYL-AMINO ACID SYNTHASE/HYDROLASE PM20D1"/>
    <property type="match status" value="1"/>
</dbReference>
<dbReference type="SUPFAM" id="SSF55031">
    <property type="entry name" value="Bacterial exopeptidase dimerisation domain"/>
    <property type="match status" value="1"/>
</dbReference>
<dbReference type="GO" id="GO:0051603">
    <property type="term" value="P:proteolysis involved in protein catabolic process"/>
    <property type="evidence" value="ECO:0007669"/>
    <property type="project" value="TreeGrafter"/>
</dbReference>
<feature type="binding site" evidence="7">
    <location>
        <position position="261"/>
    </location>
    <ligand>
        <name>Zn(2+)</name>
        <dbReference type="ChEBI" id="CHEBI:29105"/>
        <label>1</label>
    </ligand>
</feature>
<feature type="binding site" evidence="7">
    <location>
        <position position="226"/>
    </location>
    <ligand>
        <name>Zn(2+)</name>
        <dbReference type="ChEBI" id="CHEBI:29105"/>
        <label>1</label>
    </ligand>
</feature>
<dbReference type="GO" id="GO:0004181">
    <property type="term" value="F:metallocarboxypeptidase activity"/>
    <property type="evidence" value="ECO:0007669"/>
    <property type="project" value="InterPro"/>
</dbReference>
<comment type="caution">
    <text evidence="10">The sequence shown here is derived from an EMBL/GenBank/DDBJ whole genome shotgun (WGS) entry which is preliminary data.</text>
</comment>
<evidence type="ECO:0000256" key="2">
    <source>
        <dbReference type="ARBA" id="ARBA00022670"/>
    </source>
</evidence>
<feature type="region of interest" description="Disordered" evidence="8">
    <location>
        <begin position="1"/>
        <end position="27"/>
    </location>
</feature>
<dbReference type="PANTHER" id="PTHR45962:SF1">
    <property type="entry name" value="N-FATTY-ACYL-AMINO ACID SYNTHASE_HYDROLASE PM20D1"/>
    <property type="match status" value="1"/>
</dbReference>
<feature type="binding site" evidence="7">
    <location>
        <position position="226"/>
    </location>
    <ligand>
        <name>Zn(2+)</name>
        <dbReference type="ChEBI" id="CHEBI:29105"/>
        <label>2</label>
    </ligand>
</feature>
<dbReference type="InterPro" id="IPR036264">
    <property type="entry name" value="Bact_exopeptidase_dim_dom"/>
</dbReference>
<dbReference type="STRING" id="246404.A0A507EK47"/>
<organism evidence="10 11">
    <name type="scientific">Chytriomyces confervae</name>
    <dbReference type="NCBI Taxonomy" id="246404"/>
    <lineage>
        <taxon>Eukaryota</taxon>
        <taxon>Fungi</taxon>
        <taxon>Fungi incertae sedis</taxon>
        <taxon>Chytridiomycota</taxon>
        <taxon>Chytridiomycota incertae sedis</taxon>
        <taxon>Chytridiomycetes</taxon>
        <taxon>Chytridiales</taxon>
        <taxon>Chytriomycetaceae</taxon>
        <taxon>Chytriomyces</taxon>
    </lineage>
</organism>
<keyword evidence="2" id="KW-0645">Protease</keyword>
<keyword evidence="5 7" id="KW-0862">Zinc</keyword>
<dbReference type="Gene3D" id="3.30.70.360">
    <property type="match status" value="1"/>
</dbReference>
<feature type="region of interest" description="Disordered" evidence="8">
    <location>
        <begin position="51"/>
        <end position="75"/>
    </location>
</feature>
<dbReference type="PROSITE" id="PS00759">
    <property type="entry name" value="ARGE_DAPE_CPG2_2"/>
    <property type="match status" value="1"/>
</dbReference>
<keyword evidence="11" id="KW-1185">Reference proteome</keyword>
<evidence type="ECO:0000256" key="1">
    <source>
        <dbReference type="ARBA" id="ARBA00006247"/>
    </source>
</evidence>
<evidence type="ECO:0000256" key="4">
    <source>
        <dbReference type="ARBA" id="ARBA00022801"/>
    </source>
</evidence>
<evidence type="ECO:0000313" key="10">
    <source>
        <dbReference type="EMBL" id="TPX64171.1"/>
    </source>
</evidence>